<dbReference type="AlphaFoldDB" id="A0A5N7CKN4"/>
<evidence type="ECO:0000313" key="2">
    <source>
        <dbReference type="EMBL" id="KAE8394792.1"/>
    </source>
</evidence>
<reference evidence="2" key="1">
    <citation type="submission" date="2019-04" db="EMBL/GenBank/DDBJ databases">
        <title>Friends and foes A comparative genomics studyof 23 Aspergillus species from section Flavi.</title>
        <authorList>
            <consortium name="DOE Joint Genome Institute"/>
            <person name="Kjaerbolling I."/>
            <person name="Vesth T."/>
            <person name="Frisvad J.C."/>
            <person name="Nybo J.L."/>
            <person name="Theobald S."/>
            <person name="Kildgaard S."/>
            <person name="Isbrandt T."/>
            <person name="Kuo A."/>
            <person name="Sato A."/>
            <person name="Lyhne E.K."/>
            <person name="Kogle M.E."/>
            <person name="Wiebenga A."/>
            <person name="Kun R.S."/>
            <person name="Lubbers R.J."/>
            <person name="Makela M.R."/>
            <person name="Barry K."/>
            <person name="Chovatia M."/>
            <person name="Clum A."/>
            <person name="Daum C."/>
            <person name="Haridas S."/>
            <person name="He G."/>
            <person name="LaButti K."/>
            <person name="Lipzen A."/>
            <person name="Mondo S."/>
            <person name="Riley R."/>
            <person name="Salamov A."/>
            <person name="Simmons B.A."/>
            <person name="Magnuson J.K."/>
            <person name="Henrissat B."/>
            <person name="Mortensen U.H."/>
            <person name="Larsen T.O."/>
            <person name="Devries R.P."/>
            <person name="Grigoriev I.V."/>
            <person name="Machida M."/>
            <person name="Baker S.E."/>
            <person name="Andersen M.R."/>
        </authorList>
    </citation>
    <scope>NUCLEOTIDE SEQUENCE [LARGE SCALE GENOMIC DNA]</scope>
    <source>
        <strain evidence="2">IBT 14317</strain>
    </source>
</reference>
<dbReference type="Proteomes" id="UP000326877">
    <property type="component" value="Unassembled WGS sequence"/>
</dbReference>
<proteinExistence type="predicted"/>
<organism evidence="2">
    <name type="scientific">Petromyces alliaceus</name>
    <name type="common">Aspergillus alliaceus</name>
    <dbReference type="NCBI Taxonomy" id="209559"/>
    <lineage>
        <taxon>Eukaryota</taxon>
        <taxon>Fungi</taxon>
        <taxon>Dikarya</taxon>
        <taxon>Ascomycota</taxon>
        <taxon>Pezizomycotina</taxon>
        <taxon>Eurotiomycetes</taxon>
        <taxon>Eurotiomycetidae</taxon>
        <taxon>Eurotiales</taxon>
        <taxon>Aspergillaceae</taxon>
        <taxon>Aspergillus</taxon>
        <taxon>Aspergillus subgen. Circumdati</taxon>
    </lineage>
</organism>
<name>A0A5N7CKN4_PETAA</name>
<protein>
    <submittedName>
        <fullName evidence="2">Uncharacterized protein</fullName>
    </submittedName>
</protein>
<evidence type="ECO:0000256" key="1">
    <source>
        <dbReference type="SAM" id="MobiDB-lite"/>
    </source>
</evidence>
<accession>A0A5N7CKN4</accession>
<gene>
    <name evidence="2" type="ORF">BDV23DRAFT_146389</name>
</gene>
<sequence>MHNHATAVDVQSTTVLVSNIKAISFDYFVISSGSTTASTNGDSGTPIPRAEGHFCYRS</sequence>
<dbReference type="OrthoDB" id="202203at2759"/>
<dbReference type="EMBL" id="ML735221">
    <property type="protein sequence ID" value="KAE8394792.1"/>
    <property type="molecule type" value="Genomic_DNA"/>
</dbReference>
<feature type="region of interest" description="Disordered" evidence="1">
    <location>
        <begin position="35"/>
        <end position="58"/>
    </location>
</feature>